<dbReference type="GeneID" id="24796648"/>
<evidence type="ECO:0000313" key="2">
    <source>
        <dbReference type="EMBL" id="AIY89106.1"/>
    </source>
</evidence>
<gene>
    <name evidence="2" type="ORF">GACE_0046</name>
</gene>
<dbReference type="InterPro" id="IPR035093">
    <property type="entry name" value="RelE/ParE_toxin_dom_sf"/>
</dbReference>
<proteinExistence type="predicted"/>
<reference evidence="2 3" key="1">
    <citation type="journal article" date="2015" name="Appl. Environ. Microbiol.">
        <title>The Geoglobus acetivorans genome: Fe(III) reduction, acetate utilization, autotrophic growth, and degradation of aromatic compounds in a hyperthermophilic archaeon.</title>
        <authorList>
            <person name="Mardanov A.V."/>
            <person name="Slododkina G.B."/>
            <person name="Slobodkin A.I."/>
            <person name="Beletsky A.V."/>
            <person name="Gavrilov S.N."/>
            <person name="Kublanov I.V."/>
            <person name="Bonch-Osmolovskaya E.A."/>
            <person name="Skryabin K.G."/>
            <person name="Ravin N.V."/>
        </authorList>
    </citation>
    <scope>NUCLEOTIDE SEQUENCE [LARGE SCALE GENOMIC DNA]</scope>
    <source>
        <strain evidence="2 3">SBH6</strain>
    </source>
</reference>
<dbReference type="RefSeq" id="WP_048090191.1">
    <property type="nucleotide sequence ID" value="NZ_CP009552.1"/>
</dbReference>
<dbReference type="Proteomes" id="UP000030624">
    <property type="component" value="Chromosome"/>
</dbReference>
<dbReference type="InterPro" id="IPR007712">
    <property type="entry name" value="RelE/ParE_toxin"/>
</dbReference>
<keyword evidence="1" id="KW-1277">Toxin-antitoxin system</keyword>
<sequence length="83" mass="9938">MSYEVYMLPKAKKKLDKFPDSHRIKQKLEELENFPNVRNVVRISENIYRMRIGDYRALFKVYEETSVIVVVNVDVRGRIYKGL</sequence>
<evidence type="ECO:0008006" key="4">
    <source>
        <dbReference type="Google" id="ProtNLM"/>
    </source>
</evidence>
<dbReference type="Pfam" id="PF05016">
    <property type="entry name" value="ParE_toxin"/>
    <property type="match status" value="1"/>
</dbReference>
<dbReference type="AlphaFoldDB" id="A0A0A7GDR3"/>
<evidence type="ECO:0000313" key="3">
    <source>
        <dbReference type="Proteomes" id="UP000030624"/>
    </source>
</evidence>
<dbReference type="InterPro" id="IPR052747">
    <property type="entry name" value="TA_system_RelE_toxin"/>
</dbReference>
<dbReference type="SUPFAM" id="SSF143011">
    <property type="entry name" value="RelE-like"/>
    <property type="match status" value="1"/>
</dbReference>
<dbReference type="STRING" id="565033.GACE_0046"/>
<dbReference type="EMBL" id="CP009552">
    <property type="protein sequence ID" value="AIY89106.1"/>
    <property type="molecule type" value="Genomic_DNA"/>
</dbReference>
<name>A0A0A7GDR3_GEOAI</name>
<dbReference type="KEGG" id="gac:GACE_0046"/>
<evidence type="ECO:0000256" key="1">
    <source>
        <dbReference type="ARBA" id="ARBA00022649"/>
    </source>
</evidence>
<dbReference type="PANTHER" id="PTHR38813">
    <property type="match status" value="1"/>
</dbReference>
<dbReference type="HOGENOM" id="CLU_155761_6_0_2"/>
<dbReference type="Gene3D" id="3.30.2310.20">
    <property type="entry name" value="RelE-like"/>
    <property type="match status" value="1"/>
</dbReference>
<dbReference type="PANTHER" id="PTHR38813:SF1">
    <property type="entry name" value="TOXIN RELE1-RELATED"/>
    <property type="match status" value="1"/>
</dbReference>
<organism evidence="2 3">
    <name type="scientific">Geoglobus acetivorans</name>
    <dbReference type="NCBI Taxonomy" id="565033"/>
    <lineage>
        <taxon>Archaea</taxon>
        <taxon>Methanobacteriati</taxon>
        <taxon>Methanobacteriota</taxon>
        <taxon>Archaeoglobi</taxon>
        <taxon>Archaeoglobales</taxon>
        <taxon>Archaeoglobaceae</taxon>
        <taxon>Geoglobus</taxon>
    </lineage>
</organism>
<protein>
    <recommendedName>
        <fullName evidence="4">RelE/StbE replicon stabilization toxin</fullName>
    </recommendedName>
</protein>
<accession>A0A0A7GDR3</accession>